<accession>A0A951URQ4</accession>
<evidence type="ECO:0000313" key="1">
    <source>
        <dbReference type="EMBL" id="MBW4666491.1"/>
    </source>
</evidence>
<proteinExistence type="predicted"/>
<name>A0A951URQ4_9CYAN</name>
<protein>
    <submittedName>
        <fullName evidence="1">Uncharacterized protein</fullName>
    </submittedName>
</protein>
<organism evidence="1 2">
    <name type="scientific">Cyanomargarita calcarea GSE-NOS-MK-12-04C</name>
    <dbReference type="NCBI Taxonomy" id="2839659"/>
    <lineage>
        <taxon>Bacteria</taxon>
        <taxon>Bacillati</taxon>
        <taxon>Cyanobacteriota</taxon>
        <taxon>Cyanophyceae</taxon>
        <taxon>Nostocales</taxon>
        <taxon>Cyanomargaritaceae</taxon>
        <taxon>Cyanomargarita</taxon>
    </lineage>
</organism>
<reference evidence="1" key="2">
    <citation type="journal article" date="2022" name="Microbiol. Resour. Announc.">
        <title>Metagenome Sequencing to Explore Phylogenomics of Terrestrial Cyanobacteria.</title>
        <authorList>
            <person name="Ward R.D."/>
            <person name="Stajich J.E."/>
            <person name="Johansen J.R."/>
            <person name="Huntemann M."/>
            <person name="Clum A."/>
            <person name="Foster B."/>
            <person name="Foster B."/>
            <person name="Roux S."/>
            <person name="Palaniappan K."/>
            <person name="Varghese N."/>
            <person name="Mukherjee S."/>
            <person name="Reddy T.B.K."/>
            <person name="Daum C."/>
            <person name="Copeland A."/>
            <person name="Chen I.A."/>
            <person name="Ivanova N.N."/>
            <person name="Kyrpides N.C."/>
            <person name="Shapiro N."/>
            <person name="Eloe-Fadrosh E.A."/>
            <person name="Pietrasiak N."/>
        </authorList>
    </citation>
    <scope>NUCLEOTIDE SEQUENCE</scope>
    <source>
        <strain evidence="1">GSE-NOS-MK-12-04C</strain>
    </source>
</reference>
<gene>
    <name evidence="1" type="ORF">KME60_03345</name>
</gene>
<evidence type="ECO:0000313" key="2">
    <source>
        <dbReference type="Proteomes" id="UP000729701"/>
    </source>
</evidence>
<comment type="caution">
    <text evidence="1">The sequence shown here is derived from an EMBL/GenBank/DDBJ whole genome shotgun (WGS) entry which is preliminary data.</text>
</comment>
<dbReference type="AlphaFoldDB" id="A0A951URQ4"/>
<sequence length="148" mass="16532">MQLDDTPQLNKGRLFLCDYDKGILGRWVATSGLGAFQRIQGWSKQGGGVCPPTYECNPTFANYWVETKPIDLRNNPGVAGNGYPITPYEVRTKQGVTRSDLLIHKDANVPGSMGCIVLPSDEFTDFEQSWTDLVGHLEKVKLWVGYTY</sequence>
<dbReference type="Proteomes" id="UP000729701">
    <property type="component" value="Unassembled WGS sequence"/>
</dbReference>
<reference evidence="1" key="1">
    <citation type="submission" date="2021-05" db="EMBL/GenBank/DDBJ databases">
        <authorList>
            <person name="Pietrasiak N."/>
            <person name="Ward R."/>
            <person name="Stajich J.E."/>
            <person name="Kurbessoian T."/>
        </authorList>
    </citation>
    <scope>NUCLEOTIDE SEQUENCE</scope>
    <source>
        <strain evidence="1">GSE-NOS-MK-12-04C</strain>
    </source>
</reference>
<dbReference type="EMBL" id="JAHHGZ010000003">
    <property type="protein sequence ID" value="MBW4666491.1"/>
    <property type="molecule type" value="Genomic_DNA"/>
</dbReference>